<evidence type="ECO:0000256" key="7">
    <source>
        <dbReference type="SAM" id="Phobius"/>
    </source>
</evidence>
<evidence type="ECO:0000256" key="1">
    <source>
        <dbReference type="ARBA" id="ARBA00004141"/>
    </source>
</evidence>
<dbReference type="Pfam" id="PF01594">
    <property type="entry name" value="AI-2E_transport"/>
    <property type="match status" value="1"/>
</dbReference>
<dbReference type="Proteomes" id="UP001202961">
    <property type="component" value="Unassembled WGS sequence"/>
</dbReference>
<keyword evidence="3 7" id="KW-0812">Transmembrane</keyword>
<feature type="transmembrane region" description="Helical" evidence="7">
    <location>
        <begin position="259"/>
        <end position="281"/>
    </location>
</feature>
<feature type="transmembrane region" description="Helical" evidence="7">
    <location>
        <begin position="67"/>
        <end position="94"/>
    </location>
</feature>
<proteinExistence type="inferred from homology"/>
<evidence type="ECO:0000256" key="6">
    <source>
        <dbReference type="SAM" id="MobiDB-lite"/>
    </source>
</evidence>
<evidence type="ECO:0000313" key="9">
    <source>
        <dbReference type="Proteomes" id="UP001202961"/>
    </source>
</evidence>
<keyword evidence="4 7" id="KW-1133">Transmembrane helix</keyword>
<dbReference type="InterPro" id="IPR002549">
    <property type="entry name" value="AI-2E-like"/>
</dbReference>
<dbReference type="EMBL" id="JAMQBK010000083">
    <property type="protein sequence ID" value="MCM2374376.1"/>
    <property type="molecule type" value="Genomic_DNA"/>
</dbReference>
<accession>A0ABT0UC67</accession>
<evidence type="ECO:0000256" key="3">
    <source>
        <dbReference type="ARBA" id="ARBA00022692"/>
    </source>
</evidence>
<dbReference type="PANTHER" id="PTHR21716:SF16">
    <property type="entry name" value="BLL1467 PROTEIN"/>
    <property type="match status" value="1"/>
</dbReference>
<evidence type="ECO:0000256" key="5">
    <source>
        <dbReference type="ARBA" id="ARBA00023136"/>
    </source>
</evidence>
<feature type="transmembrane region" description="Helical" evidence="7">
    <location>
        <begin position="106"/>
        <end position="133"/>
    </location>
</feature>
<dbReference type="RefSeq" id="WP_250932260.1">
    <property type="nucleotide sequence ID" value="NZ_JAMQBK010000083.1"/>
</dbReference>
<comment type="subcellular location">
    <subcellularLocation>
        <location evidence="1">Membrane</location>
        <topology evidence="1">Multi-pass membrane protein</topology>
    </subcellularLocation>
</comment>
<reference evidence="8 9" key="1">
    <citation type="journal article" date="2022" name="Syst. Appl. Microbiol.">
        <title>Rhodopirellula aestuarii sp. nov., a novel member of the genus Rhodopirellula isolated from brackish sediments collected in the Tagus River estuary, Portugal.</title>
        <authorList>
            <person name="Vitorino I.R."/>
            <person name="Klimek D."/>
            <person name="Calusinska M."/>
            <person name="Lobo-da-Cunha A."/>
            <person name="Vasconcelos V."/>
            <person name="Lage O.M."/>
        </authorList>
    </citation>
    <scope>NUCLEOTIDE SEQUENCE [LARGE SCALE GENOMIC DNA]</scope>
    <source>
        <strain evidence="8 9">ICT_H3.1</strain>
    </source>
</reference>
<evidence type="ECO:0000256" key="2">
    <source>
        <dbReference type="ARBA" id="ARBA00009773"/>
    </source>
</evidence>
<feature type="transmembrane region" description="Helical" evidence="7">
    <location>
        <begin position="327"/>
        <end position="348"/>
    </location>
</feature>
<comment type="caution">
    <text evidence="8">The sequence shown here is derived from an EMBL/GenBank/DDBJ whole genome shotgun (WGS) entry which is preliminary data.</text>
</comment>
<feature type="transmembrane region" description="Helical" evidence="7">
    <location>
        <begin position="354"/>
        <end position="383"/>
    </location>
</feature>
<feature type="region of interest" description="Disordered" evidence="6">
    <location>
        <begin position="1"/>
        <end position="36"/>
    </location>
</feature>
<comment type="similarity">
    <text evidence="2">Belongs to the autoinducer-2 exporter (AI-2E) (TC 2.A.86) family.</text>
</comment>
<name>A0ABT0UC67_9BACT</name>
<protein>
    <submittedName>
        <fullName evidence="8">AI-2E family transporter</fullName>
    </submittedName>
</protein>
<dbReference type="PANTHER" id="PTHR21716">
    <property type="entry name" value="TRANSMEMBRANE PROTEIN"/>
    <property type="match status" value="1"/>
</dbReference>
<sequence length="428" mass="46060">MSDRNSEERSPVPNELQPRRRLDIGSPDLASQSPAARVEMHRVRVPSEYSPQSVTHDNWTRAMVTTIAALLVMGALYFASSLLVPVVIAALAYLSLRPIETKMCGWGIPQVAASGLLIVGLFSMLGLIVALLYSPAQRWIAAAPESLAEVRGKFESIAEPLTTLDRAEDTVDDATAPLKAAQQRIEVAYEKPSMVDEATLINQTVQMLAFVAAIAVLTFFMLSTGDDLLNRVLGVLPSISAREEMLEKIGDIQHSVGRYLAQITCINIGLGVAVTLVMWLVGMPTPVLWGVMAALFNFIPYVGPLAATSIVFLAAASYFDTIGRAGVVSFAFWLTTAVEGQFVTPAILGTTLRVGPVAVLIAVAFWGFLWGLPGVFLSVPLLIVQRKIFASFEATHAFAVVLGEDACEADDDCEPIQEDQPIAETAAV</sequence>
<keyword evidence="9" id="KW-1185">Reference proteome</keyword>
<feature type="compositionally biased region" description="Basic and acidic residues" evidence="6">
    <location>
        <begin position="1"/>
        <end position="10"/>
    </location>
</feature>
<feature type="transmembrane region" description="Helical" evidence="7">
    <location>
        <begin position="200"/>
        <end position="222"/>
    </location>
</feature>
<feature type="transmembrane region" description="Helical" evidence="7">
    <location>
        <begin position="287"/>
        <end position="315"/>
    </location>
</feature>
<evidence type="ECO:0000256" key="4">
    <source>
        <dbReference type="ARBA" id="ARBA00022989"/>
    </source>
</evidence>
<gene>
    <name evidence="8" type="ORF">NB063_27475</name>
</gene>
<organism evidence="8 9">
    <name type="scientific">Aporhodopirellula aestuarii</name>
    <dbReference type="NCBI Taxonomy" id="2950107"/>
    <lineage>
        <taxon>Bacteria</taxon>
        <taxon>Pseudomonadati</taxon>
        <taxon>Planctomycetota</taxon>
        <taxon>Planctomycetia</taxon>
        <taxon>Pirellulales</taxon>
        <taxon>Pirellulaceae</taxon>
        <taxon>Aporhodopirellula</taxon>
    </lineage>
</organism>
<evidence type="ECO:0000313" key="8">
    <source>
        <dbReference type="EMBL" id="MCM2374376.1"/>
    </source>
</evidence>
<keyword evidence="5 7" id="KW-0472">Membrane</keyword>